<accession>A0AAD7HE77</accession>
<protein>
    <submittedName>
        <fullName evidence="1">Uncharacterized protein</fullName>
    </submittedName>
</protein>
<keyword evidence="2" id="KW-1185">Reference proteome</keyword>
<sequence length="282" mass="31628">MYPLVLSHSPTPPQPYVSSSPLLHVLAYPLIRAPCPVPCRLSRGSCIPFYAMARHPAPVLIDYVGTGRRWHGGMWCMRPRGHVGGVCRDGVRGAGAHVDPGELLRERTCSQAVRGDGVLHVRGVAQRSARLLVGGLRTSAGWRCATRVWGLWVADWNPTSCMELLFLRKRWYYYMVDGKAGQYPTNMCIIFGQYLANTACSARMLAEHYLDNIWPIFGQYTLYWPDMGWREFASKSVSLKKLEGNSGFLEIHAICIQKAFFFTLPVAPPEPSEIHTYVVNAN</sequence>
<dbReference type="AlphaFoldDB" id="A0AAD7HE77"/>
<evidence type="ECO:0000313" key="2">
    <source>
        <dbReference type="Proteomes" id="UP001215280"/>
    </source>
</evidence>
<gene>
    <name evidence="1" type="ORF">DFH07DRAFT_784874</name>
</gene>
<name>A0AAD7HE77_9AGAR</name>
<proteinExistence type="predicted"/>
<comment type="caution">
    <text evidence="1">The sequence shown here is derived from an EMBL/GenBank/DDBJ whole genome shotgun (WGS) entry which is preliminary data.</text>
</comment>
<evidence type="ECO:0000313" key="1">
    <source>
        <dbReference type="EMBL" id="KAJ7718700.1"/>
    </source>
</evidence>
<reference evidence="1" key="1">
    <citation type="submission" date="2023-03" db="EMBL/GenBank/DDBJ databases">
        <title>Massive genome expansion in bonnet fungi (Mycena s.s.) driven by repeated elements and novel gene families across ecological guilds.</title>
        <authorList>
            <consortium name="Lawrence Berkeley National Laboratory"/>
            <person name="Harder C.B."/>
            <person name="Miyauchi S."/>
            <person name="Viragh M."/>
            <person name="Kuo A."/>
            <person name="Thoen E."/>
            <person name="Andreopoulos B."/>
            <person name="Lu D."/>
            <person name="Skrede I."/>
            <person name="Drula E."/>
            <person name="Henrissat B."/>
            <person name="Morin E."/>
            <person name="Kohler A."/>
            <person name="Barry K."/>
            <person name="LaButti K."/>
            <person name="Morin E."/>
            <person name="Salamov A."/>
            <person name="Lipzen A."/>
            <person name="Mereny Z."/>
            <person name="Hegedus B."/>
            <person name="Baldrian P."/>
            <person name="Stursova M."/>
            <person name="Weitz H."/>
            <person name="Taylor A."/>
            <person name="Grigoriev I.V."/>
            <person name="Nagy L.G."/>
            <person name="Martin F."/>
            <person name="Kauserud H."/>
        </authorList>
    </citation>
    <scope>NUCLEOTIDE SEQUENCE</scope>
    <source>
        <strain evidence="1">CBHHK188m</strain>
    </source>
</reference>
<dbReference type="Proteomes" id="UP001215280">
    <property type="component" value="Unassembled WGS sequence"/>
</dbReference>
<dbReference type="EMBL" id="JARJLG010000302">
    <property type="protein sequence ID" value="KAJ7718700.1"/>
    <property type="molecule type" value="Genomic_DNA"/>
</dbReference>
<organism evidence="1 2">
    <name type="scientific">Mycena maculata</name>
    <dbReference type="NCBI Taxonomy" id="230809"/>
    <lineage>
        <taxon>Eukaryota</taxon>
        <taxon>Fungi</taxon>
        <taxon>Dikarya</taxon>
        <taxon>Basidiomycota</taxon>
        <taxon>Agaricomycotina</taxon>
        <taxon>Agaricomycetes</taxon>
        <taxon>Agaricomycetidae</taxon>
        <taxon>Agaricales</taxon>
        <taxon>Marasmiineae</taxon>
        <taxon>Mycenaceae</taxon>
        <taxon>Mycena</taxon>
    </lineage>
</organism>